<feature type="transmembrane region" description="Helical" evidence="8">
    <location>
        <begin position="567"/>
        <end position="585"/>
    </location>
</feature>
<feature type="transmembrane region" description="Helical" evidence="8">
    <location>
        <begin position="695"/>
        <end position="713"/>
    </location>
</feature>
<feature type="compositionally biased region" description="Polar residues" evidence="7">
    <location>
        <begin position="992"/>
        <end position="1026"/>
    </location>
</feature>
<feature type="transmembrane region" description="Helical" evidence="8">
    <location>
        <begin position="494"/>
        <end position="519"/>
    </location>
</feature>
<evidence type="ECO:0000256" key="7">
    <source>
        <dbReference type="SAM" id="MobiDB-lite"/>
    </source>
</evidence>
<feature type="transmembrane region" description="Helical" evidence="8">
    <location>
        <begin position="170"/>
        <end position="195"/>
    </location>
</feature>
<accession>A0AAV9XAA4</accession>
<dbReference type="Pfam" id="PF02714">
    <property type="entry name" value="RSN1_7TM"/>
    <property type="match status" value="1"/>
</dbReference>
<proteinExistence type="inferred from homology"/>
<evidence type="ECO:0000256" key="1">
    <source>
        <dbReference type="ARBA" id="ARBA00004141"/>
    </source>
</evidence>
<feature type="transmembrane region" description="Helical" evidence="8">
    <location>
        <begin position="614"/>
        <end position="641"/>
    </location>
</feature>
<dbReference type="PANTHER" id="PTHR13018">
    <property type="entry name" value="PROBABLE MEMBRANE PROTEIN DUF221-RELATED"/>
    <property type="match status" value="1"/>
</dbReference>
<keyword evidence="13" id="KW-1185">Reference proteome</keyword>
<evidence type="ECO:0008006" key="14">
    <source>
        <dbReference type="Google" id="ProtNLM"/>
    </source>
</evidence>
<sequence>MEPSCPWSSSASLLKRQNVDHAALLRDFLHDQFQNQFNKAAFSFNIGTSFLVSFVLFALFCWIRPLHTSVYAPRLQNSNAKNAPPEIEKGYFSWLIPVFKIEEHVLIDNIGLDAIVFLRFVRMLRNMFAVLSIGALIMLAVNAGCTARNTELFDQAGGSVDPLIYTSPQYVTGTCLYAHVLESWIFNIVICYFIWSSYRKIVQLKVKHFQSEEYRSALYAKTLMVTDVPGQFQSNDGLADIVGRTKVDDSIKQDMKARIARDTRELPKLVKKHEKAVRKLEGVLAKYLSNPDWLPPNRPTMKPFKEDRRAKGSGKIDAIEYLDQRIRKLETRIKEIRNNIDLKNPLPYGFVSFSTVENAHTVAYSVHKKKKIEGTKIKLAPKPMDLLWENLAKTKRQRRWNRTWGWALYVFLTVVWTVPNAFIATFLANFNRIGALWPEFATLAKRHPNFWALMQGVLAPLVTAGVFLLLPTIMRRISARQGDITKTARERHALAKLFSFFIFNNLFIFTILGTIWNFVAQVVAETGGVSRKTAIAAILDFKLATQSITAVFGVSRFWIMYLLMRNMGALLDMVQLYTLFVRWYARKFLSPTPRELIEWSAPQPMDYAAYYNYFLFYATIAFMFVPVQPLVIVVACFYFFIESFFRKYQMMYMFVTKTESGGAFWRVLVNRTLVAASFGNIVTGGIVWVNFNGKAAIAALVPVLGLIAFKVYCVRAFDDKMAFYTQPSPSENLEGGQAGSVAGRVSEAQMKSHREDRLSDRYGHPALTRKLLVPLVHEKVKHLLERVYTLRLEDGDTYPPAALSQQEAGVGVDRMRSEKVGVAERQGAGLEQFGFLKEHQLDFNSLTKSQKQEFASFGYVFEMPGSRPGTPGRPLSWAGLAEASRPGTPGGGGGGYYTQQTVTRYTTTEGGTSSSSSTQSQAMLATAQRVMTPSPLAAGMMPGVEAAGASGYFPHIAEMGAGDSDTDLTGLLGRGQGMGRSLTPGVEGYDSRPTSSHSFQPPNAPFQQRSRPQTPQGASHPRNQPSQQQQQQQQGPTNYEAFRKG</sequence>
<evidence type="ECO:0000256" key="5">
    <source>
        <dbReference type="ARBA" id="ARBA00022989"/>
    </source>
</evidence>
<dbReference type="GO" id="GO:0005886">
    <property type="term" value="C:plasma membrane"/>
    <property type="evidence" value="ECO:0007669"/>
    <property type="project" value="TreeGrafter"/>
</dbReference>
<evidence type="ECO:0000256" key="2">
    <source>
        <dbReference type="ARBA" id="ARBA00007779"/>
    </source>
</evidence>
<feature type="transmembrane region" description="Helical" evidence="8">
    <location>
        <begin position="534"/>
        <end position="555"/>
    </location>
</feature>
<name>A0AAV9XAA4_9PEZI</name>
<evidence type="ECO:0000259" key="11">
    <source>
        <dbReference type="Pfam" id="PF14703"/>
    </source>
</evidence>
<evidence type="ECO:0000313" key="12">
    <source>
        <dbReference type="EMBL" id="KAK6538605.1"/>
    </source>
</evidence>
<dbReference type="InterPro" id="IPR045122">
    <property type="entry name" value="Csc1-like"/>
</dbReference>
<comment type="caution">
    <text evidence="12">The sequence shown here is derived from an EMBL/GenBank/DDBJ whole genome shotgun (WGS) entry which is preliminary data.</text>
</comment>
<gene>
    <name evidence="12" type="ORF">TWF694_010183</name>
</gene>
<dbReference type="InterPro" id="IPR003864">
    <property type="entry name" value="CSC1/OSCA1-like_7TM"/>
</dbReference>
<keyword evidence="4 8" id="KW-0812">Transmembrane</keyword>
<comment type="subcellular location">
    <subcellularLocation>
        <location evidence="1">Membrane</location>
        <topology evidence="1">Multi-pass membrane protein</topology>
    </subcellularLocation>
</comment>
<keyword evidence="3" id="KW-0813">Transport</keyword>
<evidence type="ECO:0000256" key="3">
    <source>
        <dbReference type="ARBA" id="ARBA00022448"/>
    </source>
</evidence>
<dbReference type="Pfam" id="PF13967">
    <property type="entry name" value="RSN1_TM"/>
    <property type="match status" value="1"/>
</dbReference>
<keyword evidence="5 8" id="KW-1133">Transmembrane helix</keyword>
<feature type="domain" description="CSC1/OSCA1-like 7TM region" evidence="9">
    <location>
        <begin position="402"/>
        <end position="686"/>
    </location>
</feature>
<evidence type="ECO:0000259" key="10">
    <source>
        <dbReference type="Pfam" id="PF13967"/>
    </source>
</evidence>
<dbReference type="EMBL" id="JAVHJO010000007">
    <property type="protein sequence ID" value="KAK6538605.1"/>
    <property type="molecule type" value="Genomic_DNA"/>
</dbReference>
<feature type="transmembrane region" description="Helical" evidence="8">
    <location>
        <begin position="450"/>
        <end position="473"/>
    </location>
</feature>
<dbReference type="Pfam" id="PF14703">
    <property type="entry name" value="PHM7_cyt"/>
    <property type="match status" value="1"/>
</dbReference>
<feature type="domain" description="CSC1/OSCA1-like cytosolic" evidence="11">
    <location>
        <begin position="221"/>
        <end position="390"/>
    </location>
</feature>
<protein>
    <recommendedName>
        <fullName evidence="14">DUF221-domain-containing protein</fullName>
    </recommendedName>
</protein>
<dbReference type="Proteomes" id="UP001365542">
    <property type="component" value="Unassembled WGS sequence"/>
</dbReference>
<dbReference type="InterPro" id="IPR027815">
    <property type="entry name" value="CSC1/OSCA1-like_cyt"/>
</dbReference>
<evidence type="ECO:0000256" key="6">
    <source>
        <dbReference type="ARBA" id="ARBA00023136"/>
    </source>
</evidence>
<feature type="transmembrane region" description="Helical" evidence="8">
    <location>
        <begin position="128"/>
        <end position="150"/>
    </location>
</feature>
<feature type="region of interest" description="Disordered" evidence="7">
    <location>
        <begin position="967"/>
        <end position="1045"/>
    </location>
</feature>
<dbReference type="AlphaFoldDB" id="A0AAV9XAA4"/>
<feature type="transmembrane region" description="Helical" evidence="8">
    <location>
        <begin position="42"/>
        <end position="63"/>
    </location>
</feature>
<dbReference type="GO" id="GO:0005227">
    <property type="term" value="F:calcium-activated cation channel activity"/>
    <property type="evidence" value="ECO:0007669"/>
    <property type="project" value="InterPro"/>
</dbReference>
<evidence type="ECO:0000256" key="8">
    <source>
        <dbReference type="SAM" id="Phobius"/>
    </source>
</evidence>
<dbReference type="InterPro" id="IPR032880">
    <property type="entry name" value="CSC1/OSCA1-like_N"/>
</dbReference>
<evidence type="ECO:0000256" key="4">
    <source>
        <dbReference type="ARBA" id="ARBA00022692"/>
    </source>
</evidence>
<evidence type="ECO:0000313" key="13">
    <source>
        <dbReference type="Proteomes" id="UP001365542"/>
    </source>
</evidence>
<feature type="domain" description="CSC1/OSCA1-like N-terminal transmembrane" evidence="10">
    <location>
        <begin position="43"/>
        <end position="196"/>
    </location>
</feature>
<evidence type="ECO:0000259" key="9">
    <source>
        <dbReference type="Pfam" id="PF02714"/>
    </source>
</evidence>
<keyword evidence="6 8" id="KW-0472">Membrane</keyword>
<comment type="similarity">
    <text evidence="2">Belongs to the CSC1 (TC 1.A.17) family.</text>
</comment>
<organism evidence="12 13">
    <name type="scientific">Orbilia ellipsospora</name>
    <dbReference type="NCBI Taxonomy" id="2528407"/>
    <lineage>
        <taxon>Eukaryota</taxon>
        <taxon>Fungi</taxon>
        <taxon>Dikarya</taxon>
        <taxon>Ascomycota</taxon>
        <taxon>Pezizomycotina</taxon>
        <taxon>Orbiliomycetes</taxon>
        <taxon>Orbiliales</taxon>
        <taxon>Orbiliaceae</taxon>
        <taxon>Orbilia</taxon>
    </lineage>
</organism>
<reference evidence="12 13" key="1">
    <citation type="submission" date="2019-10" db="EMBL/GenBank/DDBJ databases">
        <authorList>
            <person name="Palmer J.M."/>
        </authorList>
    </citation>
    <scope>NUCLEOTIDE SEQUENCE [LARGE SCALE GENOMIC DNA]</scope>
    <source>
        <strain evidence="12 13">TWF694</strain>
    </source>
</reference>
<feature type="transmembrane region" description="Helical" evidence="8">
    <location>
        <begin position="406"/>
        <end position="430"/>
    </location>
</feature>
<dbReference type="PANTHER" id="PTHR13018:SF149">
    <property type="entry name" value="DOMAIN PROTEIN, PUTATIVE (AFU_ORTHOLOGUE AFUA_3G11660)-RELATED"/>
    <property type="match status" value="1"/>
</dbReference>
<feature type="transmembrane region" description="Helical" evidence="8">
    <location>
        <begin position="662"/>
        <end position="689"/>
    </location>
</feature>